<dbReference type="Gene3D" id="3.40.50.300">
    <property type="entry name" value="P-loop containing nucleotide triphosphate hydrolases"/>
    <property type="match status" value="1"/>
</dbReference>
<evidence type="ECO:0000313" key="5">
    <source>
        <dbReference type="EMBL" id="EIE26096.1"/>
    </source>
</evidence>
<dbReference type="RefSeq" id="XP_005650640.1">
    <property type="nucleotide sequence ID" value="XM_005650583.1"/>
</dbReference>
<sequence length="354" mass="38393">MAAKAPMGALSECLESCSTSQSSACKLEPSNSLFGQRVSIHRICSRRRRPFRPQTELLVARKVTTALQEVDTIHRPRYNARPLISPAGRTENDNEVLIELKDVHKSFGNKKILQGVNIKIRRGETVGIIGGSGTGKSTTLRLMAGLLAPDAGEVQILGQARKGLLADDPELAERLKVGMVFQNGALFDSLTVGENVGFLLYEHTSLPHDRIEAIVAESLSAVGLSGVERLLPSELSGGMRKRVALARAIVRDDVVMYDEPTAGLDPVASTVVEDLIRSMHASPTSNGAGPRSGITSYIVVTHQHSTIRRAVDRIIFLHEGKVVWEGPVEEFDSTDEPIVRQFASGSLTGPIKYE</sequence>
<evidence type="ECO:0000259" key="4">
    <source>
        <dbReference type="PROSITE" id="PS50893"/>
    </source>
</evidence>
<dbReference type="PANTHER" id="PTHR43023:SF3">
    <property type="entry name" value="PROTEIN TRIGALACTOSYLDIACYLGLYCEROL 3, CHLOROPLASTIC"/>
    <property type="match status" value="1"/>
</dbReference>
<keyword evidence="6" id="KW-1185">Reference proteome</keyword>
<dbReference type="InterPro" id="IPR017871">
    <property type="entry name" value="ABC_transporter-like_CS"/>
</dbReference>
<dbReference type="Pfam" id="PF00005">
    <property type="entry name" value="ABC_tran"/>
    <property type="match status" value="1"/>
</dbReference>
<dbReference type="PANTHER" id="PTHR43023">
    <property type="entry name" value="PROTEIN TRIGALACTOSYLDIACYLGLYCEROL 3, CHLOROPLASTIC"/>
    <property type="match status" value="1"/>
</dbReference>
<evidence type="ECO:0000256" key="3">
    <source>
        <dbReference type="ARBA" id="ARBA00022840"/>
    </source>
</evidence>
<reference evidence="5 6" key="1">
    <citation type="journal article" date="2012" name="Genome Biol.">
        <title>The genome of the polar eukaryotic microalga coccomyxa subellipsoidea reveals traits of cold adaptation.</title>
        <authorList>
            <person name="Blanc G."/>
            <person name="Agarkova I."/>
            <person name="Grimwood J."/>
            <person name="Kuo A."/>
            <person name="Brueggeman A."/>
            <person name="Dunigan D."/>
            <person name="Gurnon J."/>
            <person name="Ladunga I."/>
            <person name="Lindquist E."/>
            <person name="Lucas S."/>
            <person name="Pangilinan J."/>
            <person name="Proschold T."/>
            <person name="Salamov A."/>
            <person name="Schmutz J."/>
            <person name="Weeks D."/>
            <person name="Yamada T."/>
            <person name="Claverie J.M."/>
            <person name="Grigoriev I."/>
            <person name="Van Etten J."/>
            <person name="Lomsadze A."/>
            <person name="Borodovsky M."/>
        </authorList>
    </citation>
    <scope>NUCLEOTIDE SEQUENCE [LARGE SCALE GENOMIC DNA]</scope>
    <source>
        <strain evidence="5 6">C-169</strain>
    </source>
</reference>
<comment type="caution">
    <text evidence="5">The sequence shown here is derived from an EMBL/GenBank/DDBJ whole genome shotgun (WGS) entry which is preliminary data.</text>
</comment>
<dbReference type="EMBL" id="AGSI01000003">
    <property type="protein sequence ID" value="EIE26096.1"/>
    <property type="molecule type" value="Genomic_DNA"/>
</dbReference>
<dbReference type="STRING" id="574566.I0Z627"/>
<proteinExistence type="predicted"/>
<name>I0Z627_COCSC</name>
<dbReference type="InterPro" id="IPR003439">
    <property type="entry name" value="ABC_transporter-like_ATP-bd"/>
</dbReference>
<dbReference type="GeneID" id="17044100"/>
<evidence type="ECO:0000313" key="6">
    <source>
        <dbReference type="Proteomes" id="UP000007264"/>
    </source>
</evidence>
<dbReference type="PROSITE" id="PS00211">
    <property type="entry name" value="ABC_TRANSPORTER_1"/>
    <property type="match status" value="1"/>
</dbReference>
<dbReference type="GO" id="GO:0005524">
    <property type="term" value="F:ATP binding"/>
    <property type="evidence" value="ECO:0007669"/>
    <property type="project" value="UniProtKB-KW"/>
</dbReference>
<keyword evidence="3" id="KW-0067">ATP-binding</keyword>
<dbReference type="SMART" id="SM00382">
    <property type="entry name" value="AAA"/>
    <property type="match status" value="1"/>
</dbReference>
<keyword evidence="5" id="KW-0378">Hydrolase</keyword>
<dbReference type="SUPFAM" id="SSF52540">
    <property type="entry name" value="P-loop containing nucleoside triphosphate hydrolases"/>
    <property type="match status" value="1"/>
</dbReference>
<dbReference type="eggNOG" id="KOG0055">
    <property type="taxonomic scope" value="Eukaryota"/>
</dbReference>
<dbReference type="AlphaFoldDB" id="I0Z627"/>
<dbReference type="CDD" id="cd03261">
    <property type="entry name" value="ABC_Org_Solvent_Resistant"/>
    <property type="match status" value="1"/>
</dbReference>
<dbReference type="KEGG" id="csl:COCSUDRAFT_27643"/>
<dbReference type="InterPro" id="IPR003593">
    <property type="entry name" value="AAA+_ATPase"/>
</dbReference>
<evidence type="ECO:0000256" key="1">
    <source>
        <dbReference type="ARBA" id="ARBA00022448"/>
    </source>
</evidence>
<dbReference type="PROSITE" id="PS50893">
    <property type="entry name" value="ABC_TRANSPORTER_2"/>
    <property type="match status" value="1"/>
</dbReference>
<gene>
    <name evidence="5" type="ORF">COCSUDRAFT_27643</name>
</gene>
<protein>
    <submittedName>
        <fullName evidence="5">P-loop containing nucleoside triphosphate hydrolase protein</fullName>
    </submittedName>
</protein>
<dbReference type="OrthoDB" id="6500128at2759"/>
<keyword evidence="1" id="KW-0813">Transport</keyword>
<accession>I0Z627</accession>
<dbReference type="InterPro" id="IPR027417">
    <property type="entry name" value="P-loop_NTPase"/>
</dbReference>
<evidence type="ECO:0000256" key="2">
    <source>
        <dbReference type="ARBA" id="ARBA00022741"/>
    </source>
</evidence>
<feature type="domain" description="ABC transporter" evidence="4">
    <location>
        <begin position="98"/>
        <end position="344"/>
    </location>
</feature>
<dbReference type="GO" id="GO:0016887">
    <property type="term" value="F:ATP hydrolysis activity"/>
    <property type="evidence" value="ECO:0007669"/>
    <property type="project" value="InterPro"/>
</dbReference>
<dbReference type="Proteomes" id="UP000007264">
    <property type="component" value="Unassembled WGS sequence"/>
</dbReference>
<organism evidence="5 6">
    <name type="scientific">Coccomyxa subellipsoidea (strain C-169)</name>
    <name type="common">Green microalga</name>
    <dbReference type="NCBI Taxonomy" id="574566"/>
    <lineage>
        <taxon>Eukaryota</taxon>
        <taxon>Viridiplantae</taxon>
        <taxon>Chlorophyta</taxon>
        <taxon>core chlorophytes</taxon>
        <taxon>Trebouxiophyceae</taxon>
        <taxon>Trebouxiophyceae incertae sedis</taxon>
        <taxon>Coccomyxaceae</taxon>
        <taxon>Coccomyxa</taxon>
        <taxon>Coccomyxa subellipsoidea</taxon>
    </lineage>
</organism>
<keyword evidence="2" id="KW-0547">Nucleotide-binding</keyword>